<accession>A0ABN6WU27</accession>
<evidence type="ECO:0000313" key="2">
    <source>
        <dbReference type="Proteomes" id="UP001321445"/>
    </source>
</evidence>
<name>A0ABN6WU27_9BACT</name>
<dbReference type="RefSeq" id="WP_286337684.1">
    <property type="nucleotide sequence ID" value="NZ_AP027370.1"/>
</dbReference>
<keyword evidence="2" id="KW-1185">Reference proteome</keyword>
<evidence type="ECO:0008006" key="3">
    <source>
        <dbReference type="Google" id="ProtNLM"/>
    </source>
</evidence>
<reference evidence="1 2" key="1">
    <citation type="submission" date="2023-03" db="EMBL/GenBank/DDBJ databases">
        <title>Description of Hydrogenimonas sp. ISO32.</title>
        <authorList>
            <person name="Mino S."/>
            <person name="Fukazawa S."/>
            <person name="Sawabe T."/>
        </authorList>
    </citation>
    <scope>NUCLEOTIDE SEQUENCE [LARGE SCALE GENOMIC DNA]</scope>
    <source>
        <strain evidence="1 2">ISO32</strain>
    </source>
</reference>
<protein>
    <recommendedName>
        <fullName evidence="3">Transposase</fullName>
    </recommendedName>
</protein>
<dbReference type="EMBL" id="AP027370">
    <property type="protein sequence ID" value="BDY12492.1"/>
    <property type="molecule type" value="Genomic_DNA"/>
</dbReference>
<organism evidence="1 2">
    <name type="scientific">Hydrogenimonas cancrithermarum</name>
    <dbReference type="NCBI Taxonomy" id="2993563"/>
    <lineage>
        <taxon>Bacteria</taxon>
        <taxon>Pseudomonadati</taxon>
        <taxon>Campylobacterota</taxon>
        <taxon>Epsilonproteobacteria</taxon>
        <taxon>Campylobacterales</taxon>
        <taxon>Hydrogenimonadaceae</taxon>
        <taxon>Hydrogenimonas</taxon>
    </lineage>
</organism>
<evidence type="ECO:0000313" key="1">
    <source>
        <dbReference type="EMBL" id="BDY12492.1"/>
    </source>
</evidence>
<dbReference type="Proteomes" id="UP001321445">
    <property type="component" value="Chromosome"/>
</dbReference>
<sequence length="224" mass="27271">MQIRSCIYCNDRLYLLGDGMVKCSVCKRKYSPKKFARHMSLIEAFRDDFTTKEAADKLGLNYITAKRVYETLRKRLVSFLEEEYAGHREEIVEYDEYLYLDHTKRKDKKYIFDAHNFLTFDYGGRVYNILMPSLERYKNGFLADGLDELYYTEFSKFLKIHRIAKLRSIDNTIVRFWEYFDEFMKKYNGVRRENFIYYLKEAEFKFNYGTNEQIEILKKLYFQI</sequence>
<gene>
    <name evidence="1" type="ORF">HCR_08040</name>
</gene>
<proteinExistence type="predicted"/>